<dbReference type="GO" id="GO:0005509">
    <property type="term" value="F:calcium ion binding"/>
    <property type="evidence" value="ECO:0007669"/>
    <property type="project" value="InterPro"/>
</dbReference>
<keyword evidence="4" id="KW-0479">Metal-binding</keyword>
<dbReference type="EMBL" id="PZQS01000005">
    <property type="protein sequence ID" value="PVD29808.1"/>
    <property type="molecule type" value="Genomic_DNA"/>
</dbReference>
<dbReference type="InterPro" id="IPR011992">
    <property type="entry name" value="EF-hand-dom_pair"/>
</dbReference>
<dbReference type="Gene3D" id="1.10.238.10">
    <property type="entry name" value="EF-hand"/>
    <property type="match status" value="1"/>
</dbReference>
<reference evidence="9 10" key="1">
    <citation type="submission" date="2018-04" db="EMBL/GenBank/DDBJ databases">
        <title>The genome of golden apple snail Pomacea canaliculata provides insight into stress tolerance and invasive adaptation.</title>
        <authorList>
            <person name="Liu C."/>
            <person name="Liu B."/>
            <person name="Ren Y."/>
            <person name="Zhang Y."/>
            <person name="Wang H."/>
            <person name="Li S."/>
            <person name="Jiang F."/>
            <person name="Yin L."/>
            <person name="Zhang G."/>
            <person name="Qian W."/>
            <person name="Fan W."/>
        </authorList>
    </citation>
    <scope>NUCLEOTIDE SEQUENCE [LARGE SCALE GENOMIC DNA]</scope>
    <source>
        <strain evidence="9">SZHN2017</strain>
        <tissue evidence="9">Muscle</tissue>
    </source>
</reference>
<name>A0A2T7P8R4_POMCA</name>
<feature type="domain" description="EF-hand" evidence="8">
    <location>
        <begin position="240"/>
        <end position="275"/>
    </location>
</feature>
<keyword evidence="7" id="KW-0472">Membrane</keyword>
<dbReference type="PANTHER" id="PTHR46735:SF3">
    <property type="entry name" value="CALPAIN SMALL SUBUNIT 1-RELATED"/>
    <property type="match status" value="1"/>
</dbReference>
<keyword evidence="10" id="KW-1185">Reference proteome</keyword>
<evidence type="ECO:0000256" key="7">
    <source>
        <dbReference type="ARBA" id="ARBA00023136"/>
    </source>
</evidence>
<dbReference type="PROSITE" id="PS50222">
    <property type="entry name" value="EF_HAND_2"/>
    <property type="match status" value="1"/>
</dbReference>
<dbReference type="AlphaFoldDB" id="A0A2T7P8R4"/>
<dbReference type="PROSITE" id="PS00018">
    <property type="entry name" value="EF_HAND_1"/>
    <property type="match status" value="1"/>
</dbReference>
<dbReference type="STRING" id="400727.A0A2T7P8R4"/>
<dbReference type="Proteomes" id="UP000245119">
    <property type="component" value="Linkage Group LG5"/>
</dbReference>
<protein>
    <recommendedName>
        <fullName evidence="8">EF-hand domain-containing protein</fullName>
    </recommendedName>
</protein>
<accession>A0A2T7P8R4</accession>
<keyword evidence="3" id="KW-0963">Cytoplasm</keyword>
<dbReference type="OrthoDB" id="186625at2759"/>
<evidence type="ECO:0000256" key="3">
    <source>
        <dbReference type="ARBA" id="ARBA00022490"/>
    </source>
</evidence>
<dbReference type="InterPro" id="IPR018247">
    <property type="entry name" value="EF_Hand_1_Ca_BS"/>
</dbReference>
<dbReference type="SUPFAM" id="SSF47473">
    <property type="entry name" value="EF-hand"/>
    <property type="match status" value="1"/>
</dbReference>
<dbReference type="InterPro" id="IPR002048">
    <property type="entry name" value="EF_hand_dom"/>
</dbReference>
<sequence>MASDACPPITARCLAGTLTCHDAVVTRKGLGDKGVVDVINCDTRGSHLTEVGQPRNLVDIIPPEAVHRHQQHFSSVAVHKRGRHQQLHSHHHNGRHFTNLIGLEHMMYGGYPADMQNFQQHQYAMQQQQHQMMRQQQMERYQHWQQPSDFYGQYGQYYQNNVFNVQAWQAYQFGSPNDLQAVFTSVMRNNAENVMRNAIQAEDLMHVLNNTPSIKNFYKSKSNRSRDGFMQWEEFLELQQCLVAWYHVFCQHDADRSGFIDSSELYRVIQQLFGYRIQPNTLTTILKRYSRVVPPNSRYIVAFDDFVALSVRLRSYTENVMQENMGEKQEPVNSIMMMSVF</sequence>
<organism evidence="9 10">
    <name type="scientific">Pomacea canaliculata</name>
    <name type="common">Golden apple snail</name>
    <dbReference type="NCBI Taxonomy" id="400727"/>
    <lineage>
        <taxon>Eukaryota</taxon>
        <taxon>Metazoa</taxon>
        <taxon>Spiralia</taxon>
        <taxon>Lophotrochozoa</taxon>
        <taxon>Mollusca</taxon>
        <taxon>Gastropoda</taxon>
        <taxon>Caenogastropoda</taxon>
        <taxon>Architaenioglossa</taxon>
        <taxon>Ampullarioidea</taxon>
        <taxon>Ampullariidae</taxon>
        <taxon>Pomacea</taxon>
    </lineage>
</organism>
<dbReference type="PANTHER" id="PTHR46735">
    <property type="entry name" value="CALPAIN, SMALL SUBUNIT 1 A-RELATED"/>
    <property type="match status" value="1"/>
</dbReference>
<evidence type="ECO:0000256" key="6">
    <source>
        <dbReference type="ARBA" id="ARBA00022837"/>
    </source>
</evidence>
<comment type="caution">
    <text evidence="9">The sequence shown here is derived from an EMBL/GenBank/DDBJ whole genome shotgun (WGS) entry which is preliminary data.</text>
</comment>
<evidence type="ECO:0000259" key="8">
    <source>
        <dbReference type="PROSITE" id="PS50222"/>
    </source>
</evidence>
<keyword evidence="6" id="KW-0106">Calcium</keyword>
<evidence type="ECO:0000313" key="9">
    <source>
        <dbReference type="EMBL" id="PVD29808.1"/>
    </source>
</evidence>
<comment type="subcellular location">
    <subcellularLocation>
        <location evidence="2">Cytoplasm</location>
    </subcellularLocation>
    <subcellularLocation>
        <location evidence="1">Endomembrane system</location>
    </subcellularLocation>
</comment>
<proteinExistence type="predicted"/>
<evidence type="ECO:0000313" key="10">
    <source>
        <dbReference type="Proteomes" id="UP000245119"/>
    </source>
</evidence>
<evidence type="ECO:0000256" key="4">
    <source>
        <dbReference type="ARBA" id="ARBA00022723"/>
    </source>
</evidence>
<evidence type="ECO:0000256" key="2">
    <source>
        <dbReference type="ARBA" id="ARBA00004496"/>
    </source>
</evidence>
<keyword evidence="5" id="KW-0677">Repeat</keyword>
<dbReference type="GO" id="GO:0012505">
    <property type="term" value="C:endomembrane system"/>
    <property type="evidence" value="ECO:0007669"/>
    <property type="project" value="UniProtKB-SubCell"/>
</dbReference>
<gene>
    <name evidence="9" type="ORF">C0Q70_09065</name>
</gene>
<dbReference type="GO" id="GO:0005737">
    <property type="term" value="C:cytoplasm"/>
    <property type="evidence" value="ECO:0007669"/>
    <property type="project" value="UniProtKB-SubCell"/>
</dbReference>
<evidence type="ECO:0000256" key="5">
    <source>
        <dbReference type="ARBA" id="ARBA00022737"/>
    </source>
</evidence>
<evidence type="ECO:0000256" key="1">
    <source>
        <dbReference type="ARBA" id="ARBA00004308"/>
    </source>
</evidence>